<feature type="transmembrane region" description="Helical" evidence="1">
    <location>
        <begin position="141"/>
        <end position="160"/>
    </location>
</feature>
<protein>
    <submittedName>
        <fullName evidence="2">Uncharacterized protein</fullName>
    </submittedName>
</protein>
<evidence type="ECO:0000313" key="2">
    <source>
        <dbReference type="EMBL" id="CEA08924.1"/>
    </source>
</evidence>
<evidence type="ECO:0000256" key="1">
    <source>
        <dbReference type="SAM" id="Phobius"/>
    </source>
</evidence>
<gene>
    <name evidence="2" type="ORF">BN1051_02284</name>
</gene>
<reference evidence="2" key="1">
    <citation type="submission" date="2014-07" db="EMBL/GenBank/DDBJ databases">
        <authorList>
            <person name="Urmite Genomes Urmite Genomes"/>
        </authorList>
    </citation>
    <scope>NUCLEOTIDE SEQUENCE</scope>
    <source>
        <strain evidence="2">11W110_air</strain>
    </source>
</reference>
<feature type="transmembrane region" description="Helical" evidence="1">
    <location>
        <begin position="80"/>
        <end position="99"/>
    </location>
</feature>
<keyword evidence="1" id="KW-0812">Transmembrane</keyword>
<name>A0A078MRL0_9MICC</name>
<proteinExistence type="predicted"/>
<feature type="transmembrane region" description="Helical" evidence="1">
    <location>
        <begin position="190"/>
        <end position="213"/>
    </location>
</feature>
<dbReference type="AlphaFoldDB" id="A0A078MRL0"/>
<dbReference type="PATRIC" id="fig|1461584.3.peg.2260"/>
<dbReference type="EMBL" id="LN483071">
    <property type="protein sequence ID" value="CEA08924.1"/>
    <property type="molecule type" value="Genomic_DNA"/>
</dbReference>
<keyword evidence="1" id="KW-0472">Membrane</keyword>
<accession>A0A078MRL0</accession>
<keyword evidence="1" id="KW-1133">Transmembrane helix</keyword>
<feature type="transmembrane region" description="Helical" evidence="1">
    <location>
        <begin position="167"/>
        <end position="184"/>
    </location>
</feature>
<feature type="transmembrane region" description="Helical" evidence="1">
    <location>
        <begin position="29"/>
        <end position="47"/>
    </location>
</feature>
<feature type="transmembrane region" description="Helical" evidence="1">
    <location>
        <begin position="225"/>
        <end position="247"/>
    </location>
</feature>
<sequence>MKYWSLALGTAAALIAVVAASFWNEWAVAGVSAAAAAAVGLAWPHLLDIPARKSQGVALALVGVGSVAGAAFAPPTSLMSWMPAAAAVGVGAIFLIQLLRGTGQAHRLESTIGAVSGALVVVLGSGWVALDRLPHLADGGLVAAVAGAAGALVALAAAMIPLPDRMLAPLGVLAGIIASGLAAFLLDPSVLLPCAVIGAVGAAVIMAVRRLVLSRDEALNLGGKVAVALGPVLVLGAGTYFLGRLLLP</sequence>
<feature type="transmembrane region" description="Helical" evidence="1">
    <location>
        <begin position="111"/>
        <end position="129"/>
    </location>
</feature>
<feature type="transmembrane region" description="Helical" evidence="1">
    <location>
        <begin position="56"/>
        <end position="74"/>
    </location>
</feature>
<organism evidence="2">
    <name type="scientific">Arthrobacter saudimassiliensis</name>
    <dbReference type="NCBI Taxonomy" id="1461584"/>
    <lineage>
        <taxon>Bacteria</taxon>
        <taxon>Bacillati</taxon>
        <taxon>Actinomycetota</taxon>
        <taxon>Actinomycetes</taxon>
        <taxon>Micrococcales</taxon>
        <taxon>Micrococcaceae</taxon>
        <taxon>Arthrobacter</taxon>
    </lineage>
</organism>